<keyword evidence="5" id="KW-0133">Cell shape</keyword>
<comment type="caution">
    <text evidence="13">The sequence shown here is derived from an EMBL/GenBank/DDBJ whole genome shotgun (WGS) entry which is preliminary data.</text>
</comment>
<dbReference type="GO" id="GO:0016881">
    <property type="term" value="F:acid-amino acid ligase activity"/>
    <property type="evidence" value="ECO:0007669"/>
    <property type="project" value="InterPro"/>
</dbReference>
<dbReference type="SUPFAM" id="SSF53244">
    <property type="entry name" value="MurD-like peptide ligases, peptide-binding domain"/>
    <property type="match status" value="1"/>
</dbReference>
<dbReference type="GO" id="GO:0051301">
    <property type="term" value="P:cell division"/>
    <property type="evidence" value="ECO:0007669"/>
    <property type="project" value="UniProtKB-KW"/>
</dbReference>
<evidence type="ECO:0000256" key="7">
    <source>
        <dbReference type="ARBA" id="ARBA00023306"/>
    </source>
</evidence>
<evidence type="ECO:0000256" key="2">
    <source>
        <dbReference type="ARBA" id="ARBA00022618"/>
    </source>
</evidence>
<dbReference type="EMBL" id="DROK01000199">
    <property type="protein sequence ID" value="HHI97562.1"/>
    <property type="molecule type" value="Genomic_DNA"/>
</dbReference>
<dbReference type="GO" id="GO:0009252">
    <property type="term" value="P:peptidoglycan biosynthetic process"/>
    <property type="evidence" value="ECO:0007669"/>
    <property type="project" value="UniProtKB-KW"/>
</dbReference>
<dbReference type="GO" id="GO:0008360">
    <property type="term" value="P:regulation of cell shape"/>
    <property type="evidence" value="ECO:0007669"/>
    <property type="project" value="UniProtKB-KW"/>
</dbReference>
<feature type="transmembrane region" description="Helical" evidence="9">
    <location>
        <begin position="7"/>
        <end position="24"/>
    </location>
</feature>
<dbReference type="Pfam" id="PF01225">
    <property type="entry name" value="Mur_ligase"/>
    <property type="match status" value="1"/>
</dbReference>
<evidence type="ECO:0000256" key="9">
    <source>
        <dbReference type="SAM" id="Phobius"/>
    </source>
</evidence>
<sequence length="469" mass="52166">MEGIKKVYLLGVGGVGMGALAGLLKEAGYEVSGVEGGPVYPPMSELLQELKIQVLTGYHRENIEKVAPDLAIVGNVIRKDNPEAEALFAKALPYLSLPEALYGFFIKGRKSLVVSGTHGKTTTSALLAYALERLGQDPTFFLGGLLTDRKRNYGLGSGPFVVLEGDEYDSAFFDKRPKFVHYAPSAVILTSIEFDHADIYPSLQELKEAFRDLVALLPEEGHLVYWADSEAVKEVAREFKGHKLGYGFAGELKLLSRVPARERPGQHVHFSLAGQEFDFYIPLMGEHNALNALAVFALLMALGFSPARIKEAFKDFCGTKRRQEILALSPVVIIDDFAHHPTAVKVTLKAVRETWPERRLLAAFEPRTNTSRRKIFQEDYVKALAEADVIFLKPPPDLDKIPQAERLNLAALAEKLRKLGRKAYLCQEKEELKDRILKELGPGEILIFLSNGPFDYLPRDIAEYFGGHK</sequence>
<dbReference type="Gene3D" id="3.90.190.20">
    <property type="entry name" value="Mur ligase, C-terminal domain"/>
    <property type="match status" value="1"/>
</dbReference>
<keyword evidence="8" id="KW-0961">Cell wall biogenesis/degradation</keyword>
<dbReference type="PANTHER" id="PTHR43445:SF5">
    <property type="entry name" value="UDP-N-ACETYLMURAMATE--L-ALANYL-GAMMA-D-GLUTAMYL-MESO-2,6-DIAMINOHEPTANDIOATE LIGASE"/>
    <property type="match status" value="1"/>
</dbReference>
<dbReference type="InterPro" id="IPR013221">
    <property type="entry name" value="Mur_ligase_cen"/>
</dbReference>
<name>A0A7V5U2W0_9BACT</name>
<dbReference type="Proteomes" id="UP000886101">
    <property type="component" value="Unassembled WGS sequence"/>
</dbReference>
<dbReference type="SUPFAM" id="SSF51984">
    <property type="entry name" value="MurCD N-terminal domain"/>
    <property type="match status" value="1"/>
</dbReference>
<keyword evidence="9" id="KW-0812">Transmembrane</keyword>
<evidence type="ECO:0000259" key="10">
    <source>
        <dbReference type="Pfam" id="PF01225"/>
    </source>
</evidence>
<evidence type="ECO:0000259" key="12">
    <source>
        <dbReference type="Pfam" id="PF08245"/>
    </source>
</evidence>
<feature type="domain" description="Mur ligase N-terminal catalytic" evidence="10">
    <location>
        <begin position="7"/>
        <end position="102"/>
    </location>
</feature>
<feature type="domain" description="Mur ligase C-terminal" evidence="11">
    <location>
        <begin position="321"/>
        <end position="451"/>
    </location>
</feature>
<evidence type="ECO:0000256" key="3">
    <source>
        <dbReference type="ARBA" id="ARBA00022741"/>
    </source>
</evidence>
<evidence type="ECO:0000256" key="5">
    <source>
        <dbReference type="ARBA" id="ARBA00022960"/>
    </source>
</evidence>
<feature type="domain" description="Mur ligase central" evidence="12">
    <location>
        <begin position="114"/>
        <end position="298"/>
    </location>
</feature>
<dbReference type="AlphaFoldDB" id="A0A7V5U2W0"/>
<evidence type="ECO:0000256" key="1">
    <source>
        <dbReference type="ARBA" id="ARBA00022598"/>
    </source>
</evidence>
<keyword evidence="9" id="KW-1133">Transmembrane helix</keyword>
<dbReference type="Pfam" id="PF02875">
    <property type="entry name" value="Mur_ligase_C"/>
    <property type="match status" value="1"/>
</dbReference>
<dbReference type="SUPFAM" id="SSF53623">
    <property type="entry name" value="MurD-like peptide ligases, catalytic domain"/>
    <property type="match status" value="1"/>
</dbReference>
<evidence type="ECO:0000256" key="4">
    <source>
        <dbReference type="ARBA" id="ARBA00022840"/>
    </source>
</evidence>
<keyword evidence="1 13" id="KW-0436">Ligase</keyword>
<dbReference type="InterPro" id="IPR050061">
    <property type="entry name" value="MurCDEF_pg_biosynth"/>
</dbReference>
<gene>
    <name evidence="13" type="ORF">ENJ96_06890</name>
</gene>
<evidence type="ECO:0000256" key="6">
    <source>
        <dbReference type="ARBA" id="ARBA00022984"/>
    </source>
</evidence>
<keyword evidence="3" id="KW-0547">Nucleotide-binding</keyword>
<keyword evidence="2" id="KW-0132">Cell division</keyword>
<evidence type="ECO:0000256" key="8">
    <source>
        <dbReference type="ARBA" id="ARBA00023316"/>
    </source>
</evidence>
<dbReference type="Gene3D" id="3.40.50.720">
    <property type="entry name" value="NAD(P)-binding Rossmann-like Domain"/>
    <property type="match status" value="1"/>
</dbReference>
<dbReference type="InterPro" id="IPR004101">
    <property type="entry name" value="Mur_ligase_C"/>
</dbReference>
<dbReference type="Pfam" id="PF08245">
    <property type="entry name" value="Mur_ligase_M"/>
    <property type="match status" value="1"/>
</dbReference>
<keyword evidence="6" id="KW-0573">Peptidoglycan synthesis</keyword>
<dbReference type="InterPro" id="IPR000713">
    <property type="entry name" value="Mur_ligase_N"/>
</dbReference>
<keyword evidence="4" id="KW-0067">ATP-binding</keyword>
<evidence type="ECO:0000313" key="13">
    <source>
        <dbReference type="EMBL" id="HHI97562.1"/>
    </source>
</evidence>
<dbReference type="PANTHER" id="PTHR43445">
    <property type="entry name" value="UDP-N-ACETYLMURAMATE--L-ALANINE LIGASE-RELATED"/>
    <property type="match status" value="1"/>
</dbReference>
<reference evidence="13" key="1">
    <citation type="journal article" date="2020" name="mSystems">
        <title>Genome- and Community-Level Interaction Insights into Carbon Utilization and Element Cycling Functions of Hydrothermarchaeota in Hydrothermal Sediment.</title>
        <authorList>
            <person name="Zhou Z."/>
            <person name="Liu Y."/>
            <person name="Xu W."/>
            <person name="Pan J."/>
            <person name="Luo Z.H."/>
            <person name="Li M."/>
        </authorList>
    </citation>
    <scope>NUCLEOTIDE SEQUENCE [LARGE SCALE GENOMIC DNA]</scope>
    <source>
        <strain evidence="13">HyVt-533</strain>
    </source>
</reference>
<accession>A0A7V5U2W0</accession>
<proteinExistence type="predicted"/>
<dbReference type="GO" id="GO:0005524">
    <property type="term" value="F:ATP binding"/>
    <property type="evidence" value="ECO:0007669"/>
    <property type="project" value="UniProtKB-KW"/>
</dbReference>
<organism evidence="13">
    <name type="scientific">Thermodesulfatator atlanticus</name>
    <dbReference type="NCBI Taxonomy" id="501497"/>
    <lineage>
        <taxon>Bacteria</taxon>
        <taxon>Pseudomonadati</taxon>
        <taxon>Thermodesulfobacteriota</taxon>
        <taxon>Thermodesulfobacteria</taxon>
        <taxon>Thermodesulfobacteriales</taxon>
        <taxon>Thermodesulfatatoraceae</taxon>
        <taxon>Thermodesulfatator</taxon>
    </lineage>
</organism>
<dbReference type="GO" id="GO:0071555">
    <property type="term" value="P:cell wall organization"/>
    <property type="evidence" value="ECO:0007669"/>
    <property type="project" value="UniProtKB-KW"/>
</dbReference>
<keyword evidence="7" id="KW-0131">Cell cycle</keyword>
<evidence type="ECO:0000259" key="11">
    <source>
        <dbReference type="Pfam" id="PF02875"/>
    </source>
</evidence>
<dbReference type="InterPro" id="IPR036615">
    <property type="entry name" value="Mur_ligase_C_dom_sf"/>
</dbReference>
<dbReference type="Gene3D" id="3.40.1190.10">
    <property type="entry name" value="Mur-like, catalytic domain"/>
    <property type="match status" value="1"/>
</dbReference>
<protein>
    <submittedName>
        <fullName evidence="13">UDP-N-acetylmuramate:L-alanyl-gamma-D-glutamyl-meso-diaminopimelate ligase</fullName>
    </submittedName>
</protein>
<dbReference type="InterPro" id="IPR036565">
    <property type="entry name" value="Mur-like_cat_sf"/>
</dbReference>
<keyword evidence="9" id="KW-0472">Membrane</keyword>